<name>A0ABU2S414_9ACTN</name>
<feature type="domain" description="ORC1/DEAH AAA+ ATPase" evidence="2">
    <location>
        <begin position="49"/>
        <end position="148"/>
    </location>
</feature>
<evidence type="ECO:0000313" key="5">
    <source>
        <dbReference type="Proteomes" id="UP001183615"/>
    </source>
</evidence>
<dbReference type="EMBL" id="JAVREV010000004">
    <property type="protein sequence ID" value="MDT0442790.1"/>
    <property type="molecule type" value="Genomic_DNA"/>
</dbReference>
<dbReference type="PANTHER" id="PTHR47691">
    <property type="entry name" value="REGULATOR-RELATED"/>
    <property type="match status" value="1"/>
</dbReference>
<dbReference type="InterPro" id="IPR011990">
    <property type="entry name" value="TPR-like_helical_dom_sf"/>
</dbReference>
<dbReference type="Gene3D" id="3.40.50.300">
    <property type="entry name" value="P-loop containing nucleotide triphosphate hydrolases"/>
    <property type="match status" value="1"/>
</dbReference>
<dbReference type="PANTHER" id="PTHR47691:SF3">
    <property type="entry name" value="HTH-TYPE TRANSCRIPTIONAL REGULATOR RV0890C-RELATED"/>
    <property type="match status" value="1"/>
</dbReference>
<dbReference type="Pfam" id="PF25872">
    <property type="entry name" value="HTH_77"/>
    <property type="match status" value="1"/>
</dbReference>
<dbReference type="Pfam" id="PF13401">
    <property type="entry name" value="AAA_22"/>
    <property type="match status" value="1"/>
</dbReference>
<comment type="caution">
    <text evidence="4">The sequence shown here is derived from an EMBL/GenBank/DDBJ whole genome shotgun (WGS) entry which is preliminary data.</text>
</comment>
<reference evidence="5" key="1">
    <citation type="submission" date="2023-07" db="EMBL/GenBank/DDBJ databases">
        <title>30 novel species of actinomycetes from the DSMZ collection.</title>
        <authorList>
            <person name="Nouioui I."/>
        </authorList>
    </citation>
    <scope>NUCLEOTIDE SEQUENCE [LARGE SCALE GENOMIC DNA]</scope>
    <source>
        <strain evidence="5">DSM 41886</strain>
    </source>
</reference>
<sequence length="765" mass="83083">MRGFQGSGPGARENSGRGRRPGNLPAELTRFIGRDVEVGVLVRKLTVSRLVTVTGVGGVGKSRCAVQAARQAQERFCDGVWLVELATVRDAELLDHAVVDALGLTDHTGRPPRTVLTERLADRRLLLVLDGFEHLVEPSAELVHDLLRRAPGLRVLATGRRPLGVAGERLYPLPPLAAPVPGTGAASSHAPLSEAAWLFADRAAAVLPGFAIDEDNHKVVAELCHRLDGIPLALELAAGRLRTLSLDQTLHRLGDRFRLLVGGSRDAPPHHQTLRTAIGWSHELCTPAQRLLWARLSVFAGHFDLEAAEYVCSGPDLPAEDVLDVLTELVAQSVVSREDAASGVRYRLLETLRAYGADWLAATGDSDRLRRRHRDWCTGLVTWCELEWFSPRQAEVARRIEDEMPNLRAALEFALDEKDGRLSLYLAGTLWFCWVGCGRLREGRHWLRRALQLETDHEETRLKALWVAGYVAVLEGDTVRALSALHECQEGAERTGNARAAAYADHRNGCLALISDETQRAEQLLRAALDRFEEIGELNSDVLMCQAQLAMAVAFQGDLAGAVALCEEARQVCDEHGERWARTYALYVLGFAAWSQGDTVEARRLMEASLPVSHAFQDLVGTVLALELLAGVTATEGHPAEAAVLQGAAGRQWRSVGMQLFGSGYFNAPHIQCERHLRRELGAARFRECIGEGERLDADAAVARALRRRFADEERAAAGHAAGGQAPAGVAPAAGGQARAAGGSPAAPPRRDGGEHGRFRGGQRA</sequence>
<dbReference type="Gene3D" id="1.25.40.10">
    <property type="entry name" value="Tetratricopeptide repeat domain"/>
    <property type="match status" value="1"/>
</dbReference>
<accession>A0ABU2S414</accession>
<feature type="region of interest" description="Disordered" evidence="1">
    <location>
        <begin position="717"/>
        <end position="765"/>
    </location>
</feature>
<dbReference type="PRINTS" id="PR00364">
    <property type="entry name" value="DISEASERSIST"/>
</dbReference>
<dbReference type="InterPro" id="IPR049945">
    <property type="entry name" value="AAA_22"/>
</dbReference>
<protein>
    <submittedName>
        <fullName evidence="4">Tetratricopeptide repeat protein</fullName>
    </submittedName>
</protein>
<evidence type="ECO:0000259" key="3">
    <source>
        <dbReference type="Pfam" id="PF25872"/>
    </source>
</evidence>
<feature type="compositionally biased region" description="Basic and acidic residues" evidence="1">
    <location>
        <begin position="749"/>
        <end position="758"/>
    </location>
</feature>
<feature type="region of interest" description="Disordered" evidence="1">
    <location>
        <begin position="1"/>
        <end position="24"/>
    </location>
</feature>
<evidence type="ECO:0000259" key="2">
    <source>
        <dbReference type="Pfam" id="PF13401"/>
    </source>
</evidence>
<proteinExistence type="predicted"/>
<feature type="compositionally biased region" description="Low complexity" evidence="1">
    <location>
        <begin position="718"/>
        <end position="745"/>
    </location>
</feature>
<gene>
    <name evidence="4" type="ORF">RM779_09280</name>
</gene>
<dbReference type="Proteomes" id="UP001183615">
    <property type="component" value="Unassembled WGS sequence"/>
</dbReference>
<dbReference type="InterPro" id="IPR058852">
    <property type="entry name" value="HTH_77"/>
</dbReference>
<dbReference type="SUPFAM" id="SSF48452">
    <property type="entry name" value="TPR-like"/>
    <property type="match status" value="1"/>
</dbReference>
<dbReference type="InterPro" id="IPR027417">
    <property type="entry name" value="P-loop_NTPase"/>
</dbReference>
<evidence type="ECO:0000313" key="4">
    <source>
        <dbReference type="EMBL" id="MDT0442790.1"/>
    </source>
</evidence>
<dbReference type="RefSeq" id="WP_311617190.1">
    <property type="nucleotide sequence ID" value="NZ_JAVREV010000004.1"/>
</dbReference>
<dbReference type="SUPFAM" id="SSF52540">
    <property type="entry name" value="P-loop containing nucleoside triphosphate hydrolases"/>
    <property type="match status" value="1"/>
</dbReference>
<feature type="domain" description="Winged helix-turn-helix" evidence="3">
    <location>
        <begin position="291"/>
        <end position="360"/>
    </location>
</feature>
<evidence type="ECO:0000256" key="1">
    <source>
        <dbReference type="SAM" id="MobiDB-lite"/>
    </source>
</evidence>
<keyword evidence="5" id="KW-1185">Reference proteome</keyword>
<organism evidence="4 5">
    <name type="scientific">Streptomyces johnsoniae</name>
    <dbReference type="NCBI Taxonomy" id="3075532"/>
    <lineage>
        <taxon>Bacteria</taxon>
        <taxon>Bacillati</taxon>
        <taxon>Actinomycetota</taxon>
        <taxon>Actinomycetes</taxon>
        <taxon>Kitasatosporales</taxon>
        <taxon>Streptomycetaceae</taxon>
        <taxon>Streptomyces</taxon>
    </lineage>
</organism>